<evidence type="ECO:0000313" key="5">
    <source>
        <dbReference type="Proteomes" id="UP001596267"/>
    </source>
</evidence>
<proteinExistence type="predicted"/>
<gene>
    <name evidence="4" type="ORF">ACFP7A_07025</name>
</gene>
<evidence type="ECO:0000313" key="4">
    <source>
        <dbReference type="EMBL" id="MFC6386347.1"/>
    </source>
</evidence>
<dbReference type="RefSeq" id="WP_253053400.1">
    <property type="nucleotide sequence ID" value="NZ_JAMXWN010000004.1"/>
</dbReference>
<organism evidence="4 5">
    <name type="scientific">Sporolactobacillus kofuensis</name>
    <dbReference type="NCBI Taxonomy" id="269672"/>
    <lineage>
        <taxon>Bacteria</taxon>
        <taxon>Bacillati</taxon>
        <taxon>Bacillota</taxon>
        <taxon>Bacilli</taxon>
        <taxon>Bacillales</taxon>
        <taxon>Sporolactobacillaceae</taxon>
        <taxon>Sporolactobacillus</taxon>
    </lineage>
</organism>
<dbReference type="InterPro" id="IPR050595">
    <property type="entry name" value="Bact_response_regulator"/>
</dbReference>
<dbReference type="InterPro" id="IPR001789">
    <property type="entry name" value="Sig_transdc_resp-reg_receiver"/>
</dbReference>
<dbReference type="Gene3D" id="3.40.50.2300">
    <property type="match status" value="1"/>
</dbReference>
<dbReference type="InterPro" id="IPR011006">
    <property type="entry name" value="CheY-like_superfamily"/>
</dbReference>
<evidence type="ECO:0000256" key="1">
    <source>
        <dbReference type="ARBA" id="ARBA00022553"/>
    </source>
</evidence>
<accession>A0ABW1WCQ4</accession>
<evidence type="ECO:0000256" key="2">
    <source>
        <dbReference type="PROSITE-ProRule" id="PRU00169"/>
    </source>
</evidence>
<feature type="domain" description="Response regulatory" evidence="3">
    <location>
        <begin position="3"/>
        <end position="119"/>
    </location>
</feature>
<dbReference type="PANTHER" id="PTHR44591:SF24">
    <property type="entry name" value="PROTEIN-GLUTAMATE METHYLESTERASE_PROTEIN-GLUTAMINE GLUTAMINASE 1"/>
    <property type="match status" value="1"/>
</dbReference>
<dbReference type="Pfam" id="PF00072">
    <property type="entry name" value="Response_reg"/>
    <property type="match status" value="1"/>
</dbReference>
<keyword evidence="5" id="KW-1185">Reference proteome</keyword>
<sequence length="125" mass="14271">MTKVLIVDDSKFSQKITYSFLNQYLEDIEFVFAGDGEEGLHKFNEAKPDYMIVDLLMPKLRGQDLIEKVKQIDREAKVIVLSADVQNRVREVVEKMGVLSFINKPLDEKKAREIANIIGNGARGR</sequence>
<reference evidence="5" key="1">
    <citation type="journal article" date="2019" name="Int. J. Syst. Evol. Microbiol.">
        <title>The Global Catalogue of Microorganisms (GCM) 10K type strain sequencing project: providing services to taxonomists for standard genome sequencing and annotation.</title>
        <authorList>
            <consortium name="The Broad Institute Genomics Platform"/>
            <consortium name="The Broad Institute Genome Sequencing Center for Infectious Disease"/>
            <person name="Wu L."/>
            <person name="Ma J."/>
        </authorList>
    </citation>
    <scope>NUCLEOTIDE SEQUENCE [LARGE SCALE GENOMIC DNA]</scope>
    <source>
        <strain evidence="5">CCUG 42001</strain>
    </source>
</reference>
<dbReference type="Proteomes" id="UP001596267">
    <property type="component" value="Unassembled WGS sequence"/>
</dbReference>
<comment type="caution">
    <text evidence="4">The sequence shown here is derived from an EMBL/GenBank/DDBJ whole genome shotgun (WGS) entry which is preliminary data.</text>
</comment>
<dbReference type="PANTHER" id="PTHR44591">
    <property type="entry name" value="STRESS RESPONSE REGULATOR PROTEIN 1"/>
    <property type="match status" value="1"/>
</dbReference>
<dbReference type="SUPFAM" id="SSF52172">
    <property type="entry name" value="CheY-like"/>
    <property type="match status" value="1"/>
</dbReference>
<name>A0ABW1WCQ4_9BACL</name>
<dbReference type="PROSITE" id="PS50110">
    <property type="entry name" value="RESPONSE_REGULATORY"/>
    <property type="match status" value="1"/>
</dbReference>
<dbReference type="EMBL" id="JBHSTQ010000005">
    <property type="protein sequence ID" value="MFC6386347.1"/>
    <property type="molecule type" value="Genomic_DNA"/>
</dbReference>
<protein>
    <submittedName>
        <fullName evidence="4">Response regulator</fullName>
    </submittedName>
</protein>
<dbReference type="SMART" id="SM00448">
    <property type="entry name" value="REC"/>
    <property type="match status" value="1"/>
</dbReference>
<feature type="modified residue" description="4-aspartylphosphate" evidence="2">
    <location>
        <position position="54"/>
    </location>
</feature>
<evidence type="ECO:0000259" key="3">
    <source>
        <dbReference type="PROSITE" id="PS50110"/>
    </source>
</evidence>
<keyword evidence="1 2" id="KW-0597">Phosphoprotein</keyword>